<keyword evidence="3" id="KW-1185">Reference proteome</keyword>
<reference evidence="3" key="1">
    <citation type="journal article" date="2019" name="Int. J. Syst. Evol. Microbiol.">
        <title>The Global Catalogue of Microorganisms (GCM) 10K type strain sequencing project: providing services to taxonomists for standard genome sequencing and annotation.</title>
        <authorList>
            <consortium name="The Broad Institute Genomics Platform"/>
            <consortium name="The Broad Institute Genome Sequencing Center for Infectious Disease"/>
            <person name="Wu L."/>
            <person name="Ma J."/>
        </authorList>
    </citation>
    <scope>NUCLEOTIDE SEQUENCE [LARGE SCALE GENOMIC DNA]</scope>
    <source>
        <strain evidence="3">CCUG 59685</strain>
    </source>
</reference>
<proteinExistence type="predicted"/>
<name>A0ABW3GJV3_9PROT</name>
<feature type="transmembrane region" description="Helical" evidence="1">
    <location>
        <begin position="54"/>
        <end position="73"/>
    </location>
</feature>
<accession>A0ABW3GJV3</accession>
<gene>
    <name evidence="2" type="ORF">ACFQ1T_14055</name>
</gene>
<keyword evidence="1" id="KW-0472">Membrane</keyword>
<keyword evidence="1" id="KW-0812">Transmembrane</keyword>
<comment type="caution">
    <text evidence="2">The sequence shown here is derived from an EMBL/GenBank/DDBJ whole genome shotgun (WGS) entry which is preliminary data.</text>
</comment>
<evidence type="ECO:0000256" key="1">
    <source>
        <dbReference type="SAM" id="Phobius"/>
    </source>
</evidence>
<evidence type="ECO:0000313" key="3">
    <source>
        <dbReference type="Proteomes" id="UP001597106"/>
    </source>
</evidence>
<organism evidence="2 3">
    <name type="scientific">Methylophilus glucosoxydans</name>
    <dbReference type="NCBI Taxonomy" id="752553"/>
    <lineage>
        <taxon>Bacteria</taxon>
        <taxon>Pseudomonadati</taxon>
        <taxon>Pseudomonadota</taxon>
        <taxon>Betaproteobacteria</taxon>
        <taxon>Nitrosomonadales</taxon>
        <taxon>Methylophilaceae</taxon>
        <taxon>Methylophilus</taxon>
    </lineage>
</organism>
<feature type="transmembrane region" description="Helical" evidence="1">
    <location>
        <begin position="20"/>
        <end position="42"/>
    </location>
</feature>
<feature type="transmembrane region" description="Helical" evidence="1">
    <location>
        <begin position="93"/>
        <end position="110"/>
    </location>
</feature>
<dbReference type="EMBL" id="JBHTJW010000005">
    <property type="protein sequence ID" value="MFD0930909.1"/>
    <property type="molecule type" value="Genomic_DNA"/>
</dbReference>
<protein>
    <submittedName>
        <fullName evidence="2">Uncharacterized protein</fullName>
    </submittedName>
</protein>
<evidence type="ECO:0000313" key="2">
    <source>
        <dbReference type="EMBL" id="MFD0930909.1"/>
    </source>
</evidence>
<sequence>MDPNRYSKNRDIRPDSGWKILQAVLTLGLVLCGLVGIAVHLFSSESRPTDWLQWLMASPMNMVLAVVTLLALFVFHRYISHLSNQQRRSASDFPVYVMMLLGAYFIYQLLTTGHW</sequence>
<keyword evidence="1" id="KW-1133">Transmembrane helix</keyword>
<dbReference type="Proteomes" id="UP001597106">
    <property type="component" value="Unassembled WGS sequence"/>
</dbReference>
<dbReference type="RefSeq" id="WP_379077909.1">
    <property type="nucleotide sequence ID" value="NZ_JBHTJW010000005.1"/>
</dbReference>